<accession>A0A8C5CVM8</accession>
<dbReference type="Ensembl" id="ENSGMOT00000064579.1">
    <property type="protein sequence ID" value="ENSGMOP00000065906.1"/>
    <property type="gene ID" value="ENSGMOG00000032604.1"/>
</dbReference>
<evidence type="ECO:0000259" key="1">
    <source>
        <dbReference type="PROSITE" id="PS50878"/>
    </source>
</evidence>
<organism evidence="2 3">
    <name type="scientific">Gadus morhua</name>
    <name type="common">Atlantic cod</name>
    <dbReference type="NCBI Taxonomy" id="8049"/>
    <lineage>
        <taxon>Eukaryota</taxon>
        <taxon>Metazoa</taxon>
        <taxon>Chordata</taxon>
        <taxon>Craniata</taxon>
        <taxon>Vertebrata</taxon>
        <taxon>Euteleostomi</taxon>
        <taxon>Actinopterygii</taxon>
        <taxon>Neopterygii</taxon>
        <taxon>Teleostei</taxon>
        <taxon>Neoteleostei</taxon>
        <taxon>Acanthomorphata</taxon>
        <taxon>Zeiogadaria</taxon>
        <taxon>Gadariae</taxon>
        <taxon>Gadiformes</taxon>
        <taxon>Gadoidei</taxon>
        <taxon>Gadidae</taxon>
        <taxon>Gadus</taxon>
    </lineage>
</organism>
<dbReference type="GeneTree" id="ENSGT01140000282562"/>
<dbReference type="PROSITE" id="PS50878">
    <property type="entry name" value="RT_POL"/>
    <property type="match status" value="1"/>
</dbReference>
<dbReference type="InterPro" id="IPR043502">
    <property type="entry name" value="DNA/RNA_pol_sf"/>
</dbReference>
<evidence type="ECO:0000313" key="3">
    <source>
        <dbReference type="Proteomes" id="UP000694546"/>
    </source>
</evidence>
<protein>
    <recommendedName>
        <fullName evidence="1">Reverse transcriptase domain-containing protein</fullName>
    </recommendedName>
</protein>
<sequence length="540" mass="62003">MTLSQVFGQHFSTVCSDSISDFSYNQCSNNMSACHSTFSFNTITPQEVQNAIKQLSLSSGAGLDGIESRYIKLASHILMFPLADLFNLSEYQQIPTMWKYSRITPIHKGGNVLDPNNYRPISIICTVTKVFEKIIFNQISHYLKINNVLSPFQSGFRPNYSTTTALVKLTNDIFSASDSGDLTGAIFIDLKKAFDVVDHYLLLDKLYAIGFSQNVLLWFNSYFHNRKQCVVLQGCKSDFFAQQRGVPQGSTLGPLLFSIFINDLPLICSNTSVQLYADDTVLYTSKSNISQIQNALQLDFDIVKNWLSSNRLLLNKTKSYSMVFGTKHNLKTKSNNLMITCNDGMNLLRVEQFKYLGLWLDSEFTFKPHIDYMLRKINFGIGVLFRSKNCFTSNVRKKLALLLILQFFYYADVLYLNASKTNLLPLNTAFNCLCRFVLDCSFYTHHCIMYNTLKWPALNIRRHIHWLQFIFKCIHCNYPAYLQKKLIPYSSTYQLRHSSQHFFSIPTVYKTIGKKAFMFKAPSDWNNLPSNIRSLTSSHN</sequence>
<dbReference type="Pfam" id="PF00078">
    <property type="entry name" value="RVT_1"/>
    <property type="match status" value="1"/>
</dbReference>
<dbReference type="AlphaFoldDB" id="A0A8C5CVM8"/>
<proteinExistence type="predicted"/>
<dbReference type="InterPro" id="IPR000477">
    <property type="entry name" value="RT_dom"/>
</dbReference>
<evidence type="ECO:0000313" key="2">
    <source>
        <dbReference type="Ensembl" id="ENSGMOP00000065906.1"/>
    </source>
</evidence>
<name>A0A8C5CVM8_GADMO</name>
<dbReference type="PANTHER" id="PTHR33332">
    <property type="entry name" value="REVERSE TRANSCRIPTASE DOMAIN-CONTAINING PROTEIN"/>
    <property type="match status" value="1"/>
</dbReference>
<reference evidence="2" key="2">
    <citation type="submission" date="2025-09" db="UniProtKB">
        <authorList>
            <consortium name="Ensembl"/>
        </authorList>
    </citation>
    <scope>IDENTIFICATION</scope>
</reference>
<dbReference type="OMA" id="CNIHLYA"/>
<keyword evidence="3" id="KW-1185">Reference proteome</keyword>
<dbReference type="CDD" id="cd01650">
    <property type="entry name" value="RT_nLTR_like"/>
    <property type="match status" value="1"/>
</dbReference>
<reference evidence="2" key="1">
    <citation type="submission" date="2025-08" db="UniProtKB">
        <authorList>
            <consortium name="Ensembl"/>
        </authorList>
    </citation>
    <scope>IDENTIFICATION</scope>
</reference>
<dbReference type="Proteomes" id="UP000694546">
    <property type="component" value="Chromosome 7"/>
</dbReference>
<dbReference type="SUPFAM" id="SSF56672">
    <property type="entry name" value="DNA/RNA polymerases"/>
    <property type="match status" value="1"/>
</dbReference>
<feature type="domain" description="Reverse transcriptase" evidence="1">
    <location>
        <begin position="87"/>
        <end position="360"/>
    </location>
</feature>